<dbReference type="AlphaFoldDB" id="A0A5S9XJ80"/>
<evidence type="ECO:0000256" key="2">
    <source>
        <dbReference type="SAM" id="SignalP"/>
    </source>
</evidence>
<feature type="signal peptide" evidence="2">
    <location>
        <begin position="1"/>
        <end position="23"/>
    </location>
</feature>
<evidence type="ECO:0000313" key="3">
    <source>
        <dbReference type="EMBL" id="CAA0384404.1"/>
    </source>
</evidence>
<feature type="transmembrane region" description="Helical" evidence="1">
    <location>
        <begin position="148"/>
        <end position="172"/>
    </location>
</feature>
<dbReference type="ExpressionAtlas" id="A0A5S9XJ80">
    <property type="expression patterns" value="baseline and differential"/>
</dbReference>
<protein>
    <recommendedName>
        <fullName evidence="5">Transmembrane protein</fullName>
    </recommendedName>
</protein>
<keyword evidence="1" id="KW-0812">Transmembrane</keyword>
<dbReference type="EMBL" id="CACSHJ010000089">
    <property type="protein sequence ID" value="CAA0384404.1"/>
    <property type="molecule type" value="Genomic_DNA"/>
</dbReference>
<keyword evidence="1" id="KW-1133">Transmembrane helix</keyword>
<proteinExistence type="predicted"/>
<keyword evidence="1" id="KW-0472">Membrane</keyword>
<dbReference type="OrthoDB" id="10581007at2759"/>
<feature type="transmembrane region" description="Helical" evidence="1">
    <location>
        <begin position="223"/>
        <end position="254"/>
    </location>
</feature>
<name>A0A5S9XJ80_ARATH</name>
<evidence type="ECO:0000256" key="1">
    <source>
        <dbReference type="SAM" id="Phobius"/>
    </source>
</evidence>
<dbReference type="Proteomes" id="UP000434276">
    <property type="component" value="Unassembled WGS sequence"/>
</dbReference>
<gene>
    <name evidence="3" type="ORF">C24_LOCUS14592</name>
</gene>
<sequence>MPNVFKTRCALLLCLSNFSQSLARFSALNGRGLHYRVKSARLLWYDNYLLRTLVFALIVPSIDKPKLFKIYGLLAPNPNCQMIDSGHGRSLATNHSTITLSVNFKHHPFANTFKIWIPCYKADLYGHKENPEPFCVIVDQTSTDYKTIITCFMAFALLRVALLMPVRIMAMIPSSTSFRLLTMTTLSTIDAFVDDLSTYRHLTCAKSFSNLCLKALMESMSILFSYLFVALGNASLCSVLNFGIFVSFSLYLGLFE</sequence>
<evidence type="ECO:0000313" key="4">
    <source>
        <dbReference type="Proteomes" id="UP000434276"/>
    </source>
</evidence>
<keyword evidence="2" id="KW-0732">Signal</keyword>
<accession>A0A5S9XJ80</accession>
<feature type="chain" id="PRO_5024948012" description="Transmembrane protein" evidence="2">
    <location>
        <begin position="24"/>
        <end position="256"/>
    </location>
</feature>
<evidence type="ECO:0008006" key="5">
    <source>
        <dbReference type="Google" id="ProtNLM"/>
    </source>
</evidence>
<organism evidence="3 4">
    <name type="scientific">Arabidopsis thaliana</name>
    <name type="common">Mouse-ear cress</name>
    <dbReference type="NCBI Taxonomy" id="3702"/>
    <lineage>
        <taxon>Eukaryota</taxon>
        <taxon>Viridiplantae</taxon>
        <taxon>Streptophyta</taxon>
        <taxon>Embryophyta</taxon>
        <taxon>Tracheophyta</taxon>
        <taxon>Spermatophyta</taxon>
        <taxon>Magnoliopsida</taxon>
        <taxon>eudicotyledons</taxon>
        <taxon>Gunneridae</taxon>
        <taxon>Pentapetalae</taxon>
        <taxon>rosids</taxon>
        <taxon>malvids</taxon>
        <taxon>Brassicales</taxon>
        <taxon>Brassicaceae</taxon>
        <taxon>Camelineae</taxon>
        <taxon>Arabidopsis</taxon>
    </lineage>
</organism>
<reference evidence="3 4" key="1">
    <citation type="submission" date="2019-12" db="EMBL/GenBank/DDBJ databases">
        <authorList>
            <person name="Jiao W.-B."/>
            <person name="Schneeberger K."/>
        </authorList>
    </citation>
    <scope>NUCLEOTIDE SEQUENCE [LARGE SCALE GENOMIC DNA]</scope>
    <source>
        <strain evidence="4">cv. C24</strain>
    </source>
</reference>